<evidence type="ECO:0000313" key="3">
    <source>
        <dbReference type="Proteomes" id="UP000000663"/>
    </source>
</evidence>
<reference evidence="2 3" key="1">
    <citation type="journal article" date="2006" name="Science">
        <title>Genome of rice cluster I archaea -- the key methane producers in the rice rhizosphere.</title>
        <authorList>
            <person name="Erkel C."/>
            <person name="Kube M."/>
            <person name="Reinhardt R."/>
            <person name="Liesack W."/>
        </authorList>
    </citation>
    <scope>NUCLEOTIDE SEQUENCE [LARGE SCALE GENOMIC DNA]</scope>
    <source>
        <strain evidence="3">DSM 22066 / NBRC 105507 / MRE50</strain>
    </source>
</reference>
<dbReference type="GeneID" id="5143514"/>
<keyword evidence="3" id="KW-1185">Reference proteome</keyword>
<protein>
    <recommendedName>
        <fullName evidence="1">DUF4130 domain-containing protein</fullName>
    </recommendedName>
</protein>
<feature type="domain" description="DUF4130" evidence="1">
    <location>
        <begin position="117"/>
        <end position="248"/>
    </location>
</feature>
<evidence type="ECO:0000259" key="1">
    <source>
        <dbReference type="Pfam" id="PF13566"/>
    </source>
</evidence>
<dbReference type="eggNOG" id="arCOG06545">
    <property type="taxonomic scope" value="Archaea"/>
</dbReference>
<evidence type="ECO:0000313" key="2">
    <source>
        <dbReference type="EMBL" id="CAJ38093.1"/>
    </source>
</evidence>
<dbReference type="OrthoDB" id="120780at2157"/>
<dbReference type="STRING" id="351160.RRC380"/>
<name>Q0W0K0_METAR</name>
<gene>
    <name evidence="2" type="ORF">RRC380</name>
</gene>
<sequence length="280" mass="32372">MIIGYKKNVWDVLRAAIAMNREPGATFVCGKDQRDLDQKLAQYHGEIIEKVEVMVPQVPVSVKLKLRERLPCTGSRCQPSLHTYITYSLKHRKCVPNELVRMLAGYYPDIGQALGHKDELSKKYYSLEMDVMREIERLRAMTRPRPAGNLMYVEIAPEHYVIDLYLEWLGKRVTDRASVVKCHRDYYLVNAHFLGYDGQYKEISPEEASRILGNVPDADISVWEAFYDSQAIESRRNREYASAKIPAKCASLSHEIKIERKKIERGIPRNSLDDFFSLQT</sequence>
<dbReference type="EMBL" id="AM114193">
    <property type="protein sequence ID" value="CAJ38093.1"/>
    <property type="molecule type" value="Genomic_DNA"/>
</dbReference>
<accession>Q0W0K0</accession>
<organism evidence="2 3">
    <name type="scientific">Methanocella arvoryzae (strain DSM 22066 / NBRC 105507 / MRE50)</name>
    <dbReference type="NCBI Taxonomy" id="351160"/>
    <lineage>
        <taxon>Archaea</taxon>
        <taxon>Methanobacteriati</taxon>
        <taxon>Methanobacteriota</taxon>
        <taxon>Stenosarchaea group</taxon>
        <taxon>Methanomicrobia</taxon>
        <taxon>Methanocellales</taxon>
        <taxon>Methanocellaceae</taxon>
        <taxon>Methanocella</taxon>
    </lineage>
</organism>
<dbReference type="InterPro" id="IPR025404">
    <property type="entry name" value="DUF4130"/>
</dbReference>
<dbReference type="Pfam" id="PF13566">
    <property type="entry name" value="DUF4130"/>
    <property type="match status" value="1"/>
</dbReference>
<proteinExistence type="predicted"/>
<dbReference type="AlphaFoldDB" id="Q0W0K0"/>
<dbReference type="RefSeq" id="WP_012034498.1">
    <property type="nucleotide sequence ID" value="NC_009464.1"/>
</dbReference>
<dbReference type="KEGG" id="rci:RRC380"/>
<dbReference type="Proteomes" id="UP000000663">
    <property type="component" value="Chromosome"/>
</dbReference>